<protein>
    <submittedName>
        <fullName evidence="2">Esterase-like activity of phytase family protein</fullName>
    </submittedName>
</protein>
<name>A0A0B6AXJ7_PRIM2</name>
<keyword evidence="2" id="KW-0614">Plasmid</keyword>
<dbReference type="EMBL" id="CP009921">
    <property type="protein sequence ID" value="AJI25807.1"/>
    <property type="molecule type" value="Genomic_DNA"/>
</dbReference>
<organism evidence="2 3">
    <name type="scientific">Priestia megaterium (strain ATCC 14581 / DSM 32 / CCUG 1817 / JCM 2506 / NBRC 15308 / NCIMB 9376 / NCTC 10342 / NRRL B-14308 / VKM B-512 / Ford 19)</name>
    <name type="common">Bacillus megaterium</name>
    <dbReference type="NCBI Taxonomy" id="1348623"/>
    <lineage>
        <taxon>Bacteria</taxon>
        <taxon>Bacillati</taxon>
        <taxon>Bacillota</taxon>
        <taxon>Bacilli</taxon>
        <taxon>Bacillales</taxon>
        <taxon>Bacillaceae</taxon>
        <taxon>Priestia</taxon>
    </lineage>
</organism>
<reference evidence="2 3" key="1">
    <citation type="journal article" date="2015" name="Genome Announc.">
        <title>Complete genome sequences for 35 biothreat assay-relevant bacillus species.</title>
        <authorList>
            <person name="Johnson S.L."/>
            <person name="Daligault H.E."/>
            <person name="Davenport K.W."/>
            <person name="Jaissle J."/>
            <person name="Frey K.G."/>
            <person name="Ladner J.T."/>
            <person name="Broomall S.M."/>
            <person name="Bishop-Lilly K.A."/>
            <person name="Bruce D.C."/>
            <person name="Gibbons H.S."/>
            <person name="Coyne S.R."/>
            <person name="Lo C.C."/>
            <person name="Meincke L."/>
            <person name="Munk A.C."/>
            <person name="Koroleva G.I."/>
            <person name="Rosenzweig C.N."/>
            <person name="Palacios G.F."/>
            <person name="Redden C.L."/>
            <person name="Minogue T.D."/>
            <person name="Chain P.S."/>
        </authorList>
    </citation>
    <scope>NUCLEOTIDE SEQUENCE [LARGE SCALE GENOMIC DNA]</scope>
    <source>
        <strain evidence="3">ATCC 14581 / DSM 32 / JCM 2506 / NBRC 15308 / NCIMB 9376 / NCTC 10342 / NRRL B-14308 / VKM B-512</strain>
        <plasmid evidence="2 3">pBMV_2</plasmid>
    </source>
</reference>
<gene>
    <name evidence="2" type="ORF">BG04_5666</name>
</gene>
<evidence type="ECO:0000313" key="2">
    <source>
        <dbReference type="EMBL" id="AJI25807.1"/>
    </source>
</evidence>
<dbReference type="PANTHER" id="PTHR37957">
    <property type="entry name" value="BLR7070 PROTEIN"/>
    <property type="match status" value="1"/>
</dbReference>
<proteinExistence type="predicted"/>
<dbReference type="PANTHER" id="PTHR37957:SF1">
    <property type="entry name" value="PHYTASE-LIKE DOMAIN-CONTAINING PROTEIN"/>
    <property type="match status" value="1"/>
</dbReference>
<evidence type="ECO:0000259" key="1">
    <source>
        <dbReference type="Pfam" id="PF13449"/>
    </source>
</evidence>
<geneLocation type="plasmid" evidence="2 3">
    <name>pBMV_2</name>
</geneLocation>
<dbReference type="AlphaFoldDB" id="A0A0B6AXJ7"/>
<evidence type="ECO:0000313" key="3">
    <source>
        <dbReference type="Proteomes" id="UP000031829"/>
    </source>
</evidence>
<sequence>MSARSLLKLTLQWINAPLNKNSRLIAIVLYVSHLILKIREVIMNKQKSGNYFKVLSIMALGSFLAISIPANAAKNNKEKADQPFQNKNWEYNIKETHNIGSLKMIGEQRIPFKKEFQGAVIGGLSGLAYNAKQGTWMMISDDKSDNSPARFYTAQLNYDNKNFDSVKLTGMNFLKQANGTNYPNQTQYTVKGGEVPDFESIRLDPKDGSVWYTSEGSRSLGLNPFVKHATGEGKYLATLPLAKQFKMIPEHEIGSRDNLTFEGIAFANDGNSLWVSMEAPLYQDGPVPTTTNGALSRITQYDRKGKLLVQYAYPIDSIPVKPGPGKYADNGVSEILSINKHKLLTIERSGVQSADGTFKNYIRIYELDTRGASDISNIHSLQGQKFKPVKKRLVLDLTTLGLSVLDNIEGISWGPKLPNGHDSLVLVSDDNFNRNQVTQFLAFEVLPK</sequence>
<dbReference type="Pfam" id="PF13449">
    <property type="entry name" value="Phytase-like"/>
    <property type="match status" value="1"/>
</dbReference>
<dbReference type="HOGENOM" id="CLU_047242_1_0_9"/>
<feature type="domain" description="Phytase-like" evidence="1">
    <location>
        <begin position="121"/>
        <end position="432"/>
    </location>
</feature>
<dbReference type="InterPro" id="IPR027372">
    <property type="entry name" value="Phytase-like_dom"/>
</dbReference>
<dbReference type="SUPFAM" id="SSF50956">
    <property type="entry name" value="Thermostable phytase (3-phytase)"/>
    <property type="match status" value="1"/>
</dbReference>
<accession>A0A0B6AXJ7</accession>
<dbReference type="KEGG" id="bmeg:BG04_5666"/>
<dbReference type="Proteomes" id="UP000031829">
    <property type="component" value="Plasmid pBMV_2"/>
</dbReference>